<evidence type="ECO:0000313" key="2">
    <source>
        <dbReference type="EMBL" id="PYI03725.1"/>
    </source>
</evidence>
<reference evidence="2 3" key="1">
    <citation type="submission" date="2018-02" db="EMBL/GenBank/DDBJ databases">
        <title>The genomes of Aspergillus section Nigri reveals drivers in fungal speciation.</title>
        <authorList>
            <consortium name="DOE Joint Genome Institute"/>
            <person name="Vesth T.C."/>
            <person name="Nybo J."/>
            <person name="Theobald S."/>
            <person name="Brandl J."/>
            <person name="Frisvad J.C."/>
            <person name="Nielsen K.F."/>
            <person name="Lyhne E.K."/>
            <person name="Kogle M.E."/>
            <person name="Kuo A."/>
            <person name="Riley R."/>
            <person name="Clum A."/>
            <person name="Nolan M."/>
            <person name="Lipzen A."/>
            <person name="Salamov A."/>
            <person name="Henrissat B."/>
            <person name="Wiebenga A."/>
            <person name="De vries R.P."/>
            <person name="Grigoriev I.V."/>
            <person name="Mortensen U.H."/>
            <person name="Andersen M.R."/>
            <person name="Baker S.E."/>
        </authorList>
    </citation>
    <scope>NUCLEOTIDE SEQUENCE [LARGE SCALE GENOMIC DNA]</scope>
    <source>
        <strain evidence="2 3">CBS 121057</strain>
    </source>
</reference>
<keyword evidence="1" id="KW-0732">Signal</keyword>
<dbReference type="EMBL" id="KZ826377">
    <property type="protein sequence ID" value="PYI03725.1"/>
    <property type="molecule type" value="Genomic_DNA"/>
</dbReference>
<dbReference type="OrthoDB" id="4443452at2759"/>
<protein>
    <submittedName>
        <fullName evidence="2">Uncharacterized protein</fullName>
    </submittedName>
</protein>
<gene>
    <name evidence="2" type="ORF">BO78DRAFT_322214</name>
</gene>
<feature type="chain" id="PRO_5016468594" evidence="1">
    <location>
        <begin position="20"/>
        <end position="276"/>
    </location>
</feature>
<dbReference type="Proteomes" id="UP000248423">
    <property type="component" value="Unassembled WGS sequence"/>
</dbReference>
<keyword evidence="3" id="KW-1185">Reference proteome</keyword>
<accession>A0A319E6D7</accession>
<name>A0A319E6D7_ASPSB</name>
<evidence type="ECO:0000256" key="1">
    <source>
        <dbReference type="SAM" id="SignalP"/>
    </source>
</evidence>
<evidence type="ECO:0000313" key="3">
    <source>
        <dbReference type="Proteomes" id="UP000248423"/>
    </source>
</evidence>
<proteinExistence type="predicted"/>
<organism evidence="2 3">
    <name type="scientific">Aspergillus sclerotiicarbonarius (strain CBS 121057 / IBT 28362)</name>
    <dbReference type="NCBI Taxonomy" id="1448318"/>
    <lineage>
        <taxon>Eukaryota</taxon>
        <taxon>Fungi</taxon>
        <taxon>Dikarya</taxon>
        <taxon>Ascomycota</taxon>
        <taxon>Pezizomycotina</taxon>
        <taxon>Eurotiomycetes</taxon>
        <taxon>Eurotiomycetidae</taxon>
        <taxon>Eurotiales</taxon>
        <taxon>Aspergillaceae</taxon>
        <taxon>Aspergillus</taxon>
        <taxon>Aspergillus subgen. Circumdati</taxon>
    </lineage>
</organism>
<feature type="signal peptide" evidence="1">
    <location>
        <begin position="1"/>
        <end position="19"/>
    </location>
</feature>
<sequence length="276" mass="30356">MELILLIFLLAASINVAHCSWVTGPFEAIFFYYTYQIDAAAAARAAEDGIAYTATIGADCMNQDCTLEEFIRSIMNEDFVASLTPTELGESTSPDVYATAENIDEYWNYNSRNLRANKIITNPPRGFAKLVTAVANKIQRARAVVPSADLVDKALVALKWAQAARLSELVIQNGEIAGDKALAFQERFPWATLDCKQRELDIDDTVSPSLKIVYSDLDYAKMAVYTSGNDFATAAENLRGFLGWAETSPTDGGYQMHQNLVTAYQRSVARLQSGCS</sequence>
<dbReference type="VEuPathDB" id="FungiDB:BO78DRAFT_322214"/>
<dbReference type="AlphaFoldDB" id="A0A319E6D7"/>